<evidence type="ECO:0000259" key="1">
    <source>
        <dbReference type="Pfam" id="PF03807"/>
    </source>
</evidence>
<dbReference type="InterPro" id="IPR036291">
    <property type="entry name" value="NAD(P)-bd_dom_sf"/>
</dbReference>
<feature type="domain" description="DUF2520" evidence="2">
    <location>
        <begin position="129"/>
        <end position="253"/>
    </location>
</feature>
<sequence>MTQTNISSVVLFGTGNVGTHFAKALIESGIELKQIYSRNPDHARELGSKKNVVAISDLKKADTTADLWIISVTDDAIPEILDQLPDFNGIVAHTAGSIPIDILSRFEKRGVFYPFQTLSKDRAVDYNEVPFLIEGSDPETTRKLLKLAGILSERVSEADSSLRATLHIAAVLSCNFVNHLYTLSADLLEEGGLSFKYLTPLIKETTQKVLYMLPQNAQTGPAIRNDKAVIDKHIERLRDNPSLQDIYRLLSHDILQYHKRE</sequence>
<name>A0A2U2B553_9BACT</name>
<dbReference type="InterPro" id="IPR008927">
    <property type="entry name" value="6-PGluconate_DH-like_C_sf"/>
</dbReference>
<evidence type="ECO:0000313" key="4">
    <source>
        <dbReference type="Proteomes" id="UP000244956"/>
    </source>
</evidence>
<dbReference type="SUPFAM" id="SSF51735">
    <property type="entry name" value="NAD(P)-binding Rossmann-fold domains"/>
    <property type="match status" value="1"/>
</dbReference>
<keyword evidence="4" id="KW-1185">Reference proteome</keyword>
<proteinExistence type="predicted"/>
<dbReference type="Proteomes" id="UP000244956">
    <property type="component" value="Unassembled WGS sequence"/>
</dbReference>
<dbReference type="AlphaFoldDB" id="A0A2U2B553"/>
<dbReference type="Pfam" id="PF03807">
    <property type="entry name" value="F420_oxidored"/>
    <property type="match status" value="1"/>
</dbReference>
<organism evidence="3 4">
    <name type="scientific">Marinilabilia rubra</name>
    <dbReference type="NCBI Taxonomy" id="2162893"/>
    <lineage>
        <taxon>Bacteria</taxon>
        <taxon>Pseudomonadati</taxon>
        <taxon>Bacteroidota</taxon>
        <taxon>Bacteroidia</taxon>
        <taxon>Marinilabiliales</taxon>
        <taxon>Marinilabiliaceae</taxon>
        <taxon>Marinilabilia</taxon>
    </lineage>
</organism>
<gene>
    <name evidence="3" type="ORF">DDZ16_16980</name>
</gene>
<accession>A0A2U2B553</accession>
<reference evidence="3 4" key="1">
    <citation type="submission" date="2018-05" db="EMBL/GenBank/DDBJ databases">
        <title>Marinilabilia rubrum sp. nov., isolated from saltern sediment.</title>
        <authorList>
            <person name="Zhang R."/>
        </authorList>
    </citation>
    <scope>NUCLEOTIDE SEQUENCE [LARGE SCALE GENOMIC DNA]</scope>
    <source>
        <strain evidence="3 4">WTE16</strain>
    </source>
</reference>
<dbReference type="RefSeq" id="WP_109265680.1">
    <property type="nucleotide sequence ID" value="NZ_QEWP01000018.1"/>
</dbReference>
<comment type="caution">
    <text evidence="3">The sequence shown here is derived from an EMBL/GenBank/DDBJ whole genome shotgun (WGS) entry which is preliminary data.</text>
</comment>
<dbReference type="PANTHER" id="PTHR40459">
    <property type="entry name" value="CONSERVED HYPOTHETICAL ALANINE AND LEUCINE RICH PROTEIN"/>
    <property type="match status" value="1"/>
</dbReference>
<dbReference type="InterPro" id="IPR028939">
    <property type="entry name" value="P5C_Rdtase_cat_N"/>
</dbReference>
<evidence type="ECO:0000259" key="2">
    <source>
        <dbReference type="Pfam" id="PF10728"/>
    </source>
</evidence>
<dbReference type="Pfam" id="PF10728">
    <property type="entry name" value="DUF2520"/>
    <property type="match status" value="1"/>
</dbReference>
<dbReference type="PANTHER" id="PTHR40459:SF1">
    <property type="entry name" value="CONSERVED HYPOTHETICAL ALANINE AND LEUCINE RICH PROTEIN"/>
    <property type="match status" value="1"/>
</dbReference>
<protein>
    <submittedName>
        <fullName evidence="3">DUF2520 domain-containing protein</fullName>
    </submittedName>
</protein>
<dbReference type="EMBL" id="QEWP01000018">
    <property type="protein sequence ID" value="PWD98186.1"/>
    <property type="molecule type" value="Genomic_DNA"/>
</dbReference>
<dbReference type="Gene3D" id="3.40.50.720">
    <property type="entry name" value="NAD(P)-binding Rossmann-like Domain"/>
    <property type="match status" value="1"/>
</dbReference>
<dbReference type="Gene3D" id="1.10.1040.20">
    <property type="entry name" value="ProC-like, C-terminal domain"/>
    <property type="match status" value="1"/>
</dbReference>
<dbReference type="InterPro" id="IPR037108">
    <property type="entry name" value="TM1727-like_C_sf"/>
</dbReference>
<dbReference type="SUPFAM" id="SSF48179">
    <property type="entry name" value="6-phosphogluconate dehydrogenase C-terminal domain-like"/>
    <property type="match status" value="1"/>
</dbReference>
<dbReference type="InterPro" id="IPR018931">
    <property type="entry name" value="DUF2520"/>
</dbReference>
<dbReference type="OrthoDB" id="9810755at2"/>
<feature type="domain" description="Pyrroline-5-carboxylate reductase catalytic N-terminal" evidence="1">
    <location>
        <begin position="9"/>
        <end position="86"/>
    </location>
</feature>
<evidence type="ECO:0000313" key="3">
    <source>
        <dbReference type="EMBL" id="PWD98186.1"/>
    </source>
</evidence>